<proteinExistence type="predicted"/>
<reference evidence="1 2" key="2">
    <citation type="journal article" date="2022" name="Mol. Ecol. Resour.">
        <title>The genomes of chicory, endive, great burdock and yacon provide insights into Asteraceae paleo-polyploidization history and plant inulin production.</title>
        <authorList>
            <person name="Fan W."/>
            <person name="Wang S."/>
            <person name="Wang H."/>
            <person name="Wang A."/>
            <person name="Jiang F."/>
            <person name="Liu H."/>
            <person name="Zhao H."/>
            <person name="Xu D."/>
            <person name="Zhang Y."/>
        </authorList>
    </citation>
    <scope>NUCLEOTIDE SEQUENCE [LARGE SCALE GENOMIC DNA]</scope>
    <source>
        <strain evidence="2">cv. Yunnan</strain>
        <tissue evidence="1">Leaves</tissue>
    </source>
</reference>
<protein>
    <submittedName>
        <fullName evidence="1">Uncharacterized protein</fullName>
    </submittedName>
</protein>
<dbReference type="EMBL" id="CM042021">
    <property type="protein sequence ID" value="KAI3819711.1"/>
    <property type="molecule type" value="Genomic_DNA"/>
</dbReference>
<evidence type="ECO:0000313" key="1">
    <source>
        <dbReference type="EMBL" id="KAI3819711.1"/>
    </source>
</evidence>
<evidence type="ECO:0000313" key="2">
    <source>
        <dbReference type="Proteomes" id="UP001056120"/>
    </source>
</evidence>
<gene>
    <name evidence="1" type="ORF">L1987_13559</name>
</gene>
<name>A0ACB9JHS3_9ASTR</name>
<organism evidence="1 2">
    <name type="scientific">Smallanthus sonchifolius</name>
    <dbReference type="NCBI Taxonomy" id="185202"/>
    <lineage>
        <taxon>Eukaryota</taxon>
        <taxon>Viridiplantae</taxon>
        <taxon>Streptophyta</taxon>
        <taxon>Embryophyta</taxon>
        <taxon>Tracheophyta</taxon>
        <taxon>Spermatophyta</taxon>
        <taxon>Magnoliopsida</taxon>
        <taxon>eudicotyledons</taxon>
        <taxon>Gunneridae</taxon>
        <taxon>Pentapetalae</taxon>
        <taxon>asterids</taxon>
        <taxon>campanulids</taxon>
        <taxon>Asterales</taxon>
        <taxon>Asteraceae</taxon>
        <taxon>Asteroideae</taxon>
        <taxon>Heliantheae alliance</taxon>
        <taxon>Millerieae</taxon>
        <taxon>Smallanthus</taxon>
    </lineage>
</organism>
<comment type="caution">
    <text evidence="1">The sequence shown here is derived from an EMBL/GenBank/DDBJ whole genome shotgun (WGS) entry which is preliminary data.</text>
</comment>
<accession>A0ACB9JHS3</accession>
<reference evidence="2" key="1">
    <citation type="journal article" date="2022" name="Mol. Ecol. Resour.">
        <title>The genomes of chicory, endive, great burdock and yacon provide insights into Asteraceae palaeo-polyploidization history and plant inulin production.</title>
        <authorList>
            <person name="Fan W."/>
            <person name="Wang S."/>
            <person name="Wang H."/>
            <person name="Wang A."/>
            <person name="Jiang F."/>
            <person name="Liu H."/>
            <person name="Zhao H."/>
            <person name="Xu D."/>
            <person name="Zhang Y."/>
        </authorList>
    </citation>
    <scope>NUCLEOTIDE SEQUENCE [LARGE SCALE GENOMIC DNA]</scope>
    <source>
        <strain evidence="2">cv. Yunnan</strain>
    </source>
</reference>
<keyword evidence="2" id="KW-1185">Reference proteome</keyword>
<sequence>MLGAYVRLYAWEADPGEFERLAWIMVRGIPACLWDMHVFDRIEERFDRLVQKSEAYVEDGNISQEKLAVLVKHGAFISEEIKVVWGGAPIRVWVHEVEEDWAPSFLLPASTCSSPVEEVVVKDLEDDGAKVEESPLEILHGLHGLHGGEVTNVVGVPKGGNDEVVGDHIGESISALACSVPRKRPPPMSPVRRETENEVRSGSADDAKGAPPDGDVEREVEETIRVRESVGIVMDGFNNQVRKMVQGEKELFRSR</sequence>
<dbReference type="Proteomes" id="UP001056120">
    <property type="component" value="Linkage Group LG04"/>
</dbReference>